<dbReference type="InterPro" id="IPR036322">
    <property type="entry name" value="WD40_repeat_dom_sf"/>
</dbReference>
<name>A0A0H5BI24_9EUKA</name>
<dbReference type="AlphaFoldDB" id="A0A0H5BI24"/>
<organism evidence="1">
    <name type="scientific">Amorphochlora amoebiformis</name>
    <dbReference type="NCBI Taxonomy" id="1561963"/>
    <lineage>
        <taxon>Eukaryota</taxon>
        <taxon>Sar</taxon>
        <taxon>Rhizaria</taxon>
        <taxon>Cercozoa</taxon>
        <taxon>Chlorarachniophyceae</taxon>
        <taxon>Amorphochlora</taxon>
    </lineage>
</organism>
<reference evidence="1" key="1">
    <citation type="journal article" date="2015" name="Genome Biol. Evol.">
        <title>Nucleomorph Genome Sequences of Two Chlorarachniophytes, Amorphochlora amoebiformis and Lotharella vacuolata.</title>
        <authorList>
            <person name="Suzuki S."/>
            <person name="Shirato S."/>
            <person name="Hirakawa Y."/>
            <person name="Ishida K."/>
        </authorList>
    </citation>
    <scope>NUCLEOTIDE SEQUENCE</scope>
    <source>
        <strain evidence="1">CCMP2058</strain>
    </source>
</reference>
<dbReference type="SUPFAM" id="SSF50978">
    <property type="entry name" value="WD40 repeat-like"/>
    <property type="match status" value="1"/>
</dbReference>
<dbReference type="Gene3D" id="2.130.10.10">
    <property type="entry name" value="YVTN repeat-like/Quinoprotein amine dehydrogenase"/>
    <property type="match status" value="1"/>
</dbReference>
<accession>A0A0H5BI24</accession>
<keyword evidence="1" id="KW-0542">Nucleomorph</keyword>
<dbReference type="InterPro" id="IPR015943">
    <property type="entry name" value="WD40/YVTN_repeat-like_dom_sf"/>
</dbReference>
<dbReference type="EMBL" id="AB996603">
    <property type="protein sequence ID" value="BAS01861.1"/>
    <property type="molecule type" value="Genomic_DNA"/>
</dbReference>
<geneLocation type="nucleomorph" evidence="1"/>
<sequence>MGILAPKKVLEYNFVFKVSQIISLENLKEVLMSCSSFGSINIISIKKKKSLFEGVFKNCSFSCLSYNPLINYTGFGSTKGILTLFKLYPGVSQIKLKKIMKFSTKKPIKCTKFLLNTTELVIGGSNLKILDYNQKRITKIIKTNSASISKIQTCKDGLIIYNNENRLYIYNLYHSKLICELVFLYRISNFTIMKKEHDSIYSSFCTNFILENSLNSFSKPTKIIYFNNRHKINNFDISKNNNLIVSINYKYVKIINLLDNSFTGRLKLPGYITSIFSLDNNKFACLTLSNILYAYEHNAEAH</sequence>
<proteinExistence type="predicted"/>
<protein>
    <submittedName>
        <fullName evidence="1">Uncharacterized protein</fullName>
    </submittedName>
</protein>
<evidence type="ECO:0000313" key="1">
    <source>
        <dbReference type="EMBL" id="BAS01861.1"/>
    </source>
</evidence>